<dbReference type="AlphaFoldDB" id="X8E925"/>
<keyword evidence="2" id="KW-0012">Acyltransferase</keyword>
<reference evidence="2" key="1">
    <citation type="submission" date="2014-01" db="EMBL/GenBank/DDBJ databases">
        <authorList>
            <person name="Brown-Elliot B."/>
            <person name="Wallace R."/>
            <person name="Lenaerts A."/>
            <person name="Ordway D."/>
            <person name="DeGroote M.A."/>
            <person name="Parker T."/>
            <person name="Sizemore C."/>
            <person name="Tallon L.J."/>
            <person name="Sadzewicz L.K."/>
            <person name="Sengamalay N."/>
            <person name="Fraser C.M."/>
            <person name="Hine E."/>
            <person name="Shefchek K.A."/>
            <person name="Das S.P."/>
            <person name="Tettelin H."/>
        </authorList>
    </citation>
    <scope>NUCLEOTIDE SEQUENCE [LARGE SCALE GENOMIC DNA]</scope>
    <source>
        <strain evidence="2">4042</strain>
    </source>
</reference>
<dbReference type="PATRIC" id="fig|1299334.3.peg.348"/>
<proteinExistence type="predicted"/>
<feature type="domain" description="O-acyltransferase WSD1-like N-terminal" evidence="1">
    <location>
        <begin position="8"/>
        <end position="107"/>
    </location>
</feature>
<sequence>MGSPSGGGLNDGRYAVYVKFHHSLLDGVSAARLMQRAFTTDPNDNEVRVPWALKPRRRHRGGPGRSPLQLLTGTMGSLAALGPSTASLARAALLQQQLTLPFQAPRRCSTSASAVPGALLLNRGHWTGSIA</sequence>
<dbReference type="EMBL" id="JAOB01000006">
    <property type="protein sequence ID" value="EUA76305.1"/>
    <property type="molecule type" value="Genomic_DNA"/>
</dbReference>
<keyword evidence="2" id="KW-0808">Transferase</keyword>
<protein>
    <submittedName>
        <fullName evidence="2">Wax ester synthase-like Acyl-CoA acyltransferase domain protein</fullName>
    </submittedName>
</protein>
<dbReference type="GO" id="GO:0004144">
    <property type="term" value="F:diacylglycerol O-acyltransferase activity"/>
    <property type="evidence" value="ECO:0007669"/>
    <property type="project" value="InterPro"/>
</dbReference>
<dbReference type="GO" id="GO:0045017">
    <property type="term" value="P:glycerolipid biosynthetic process"/>
    <property type="evidence" value="ECO:0007669"/>
    <property type="project" value="InterPro"/>
</dbReference>
<name>X8E925_MYCXE</name>
<evidence type="ECO:0000313" key="2">
    <source>
        <dbReference type="EMBL" id="EUA76305.1"/>
    </source>
</evidence>
<comment type="caution">
    <text evidence="2">The sequence shown here is derived from an EMBL/GenBank/DDBJ whole genome shotgun (WGS) entry which is preliminary data.</text>
</comment>
<evidence type="ECO:0000259" key="1">
    <source>
        <dbReference type="Pfam" id="PF03007"/>
    </source>
</evidence>
<organism evidence="2">
    <name type="scientific">Mycobacterium xenopi 4042</name>
    <dbReference type="NCBI Taxonomy" id="1299334"/>
    <lineage>
        <taxon>Bacteria</taxon>
        <taxon>Bacillati</taxon>
        <taxon>Actinomycetota</taxon>
        <taxon>Actinomycetes</taxon>
        <taxon>Mycobacteriales</taxon>
        <taxon>Mycobacteriaceae</taxon>
        <taxon>Mycobacterium</taxon>
    </lineage>
</organism>
<accession>X8E925</accession>
<dbReference type="InterPro" id="IPR004255">
    <property type="entry name" value="O-acyltransferase_WSD1_N"/>
</dbReference>
<dbReference type="Pfam" id="PF03007">
    <property type="entry name" value="WS_DGAT_cat"/>
    <property type="match status" value="1"/>
</dbReference>
<gene>
    <name evidence="2" type="ORF">I553_7320</name>
</gene>